<reference evidence="5" key="1">
    <citation type="journal article" date="2016" name="Nature">
        <title>The genome of the seagrass Zostera marina reveals angiosperm adaptation to the sea.</title>
        <authorList>
            <person name="Olsen J.L."/>
            <person name="Rouze P."/>
            <person name="Verhelst B."/>
            <person name="Lin Y.-C."/>
            <person name="Bayer T."/>
            <person name="Collen J."/>
            <person name="Dattolo E."/>
            <person name="De Paoli E."/>
            <person name="Dittami S."/>
            <person name="Maumus F."/>
            <person name="Michel G."/>
            <person name="Kersting A."/>
            <person name="Lauritano C."/>
            <person name="Lohaus R."/>
            <person name="Toepel M."/>
            <person name="Tonon T."/>
            <person name="Vanneste K."/>
            <person name="Amirebrahimi M."/>
            <person name="Brakel J."/>
            <person name="Bostroem C."/>
            <person name="Chovatia M."/>
            <person name="Grimwood J."/>
            <person name="Jenkins J.W."/>
            <person name="Jueterbock A."/>
            <person name="Mraz A."/>
            <person name="Stam W.T."/>
            <person name="Tice H."/>
            <person name="Bornberg-Bauer E."/>
            <person name="Green P.J."/>
            <person name="Pearson G.A."/>
            <person name="Procaccini G."/>
            <person name="Duarte C.M."/>
            <person name="Schmutz J."/>
            <person name="Reusch T.B.H."/>
            <person name="Van de Peer Y."/>
        </authorList>
    </citation>
    <scope>NUCLEOTIDE SEQUENCE [LARGE SCALE GENOMIC DNA]</scope>
    <source>
        <strain evidence="5">cv. Finnish</strain>
    </source>
</reference>
<dbReference type="InterPro" id="IPR005202">
    <property type="entry name" value="TF_GRAS"/>
</dbReference>
<protein>
    <submittedName>
        <fullName evidence="4">GRAS family transcription factor</fullName>
    </submittedName>
</protein>
<accession>A0A0K9NMS8</accession>
<dbReference type="OMA" id="IDTHKFS"/>
<keyword evidence="5" id="KW-1185">Reference proteome</keyword>
<dbReference type="EMBL" id="LFYR01002072">
    <property type="protein sequence ID" value="KMZ57382.1"/>
    <property type="molecule type" value="Genomic_DNA"/>
</dbReference>
<evidence type="ECO:0000313" key="4">
    <source>
        <dbReference type="EMBL" id="KMZ57382.1"/>
    </source>
</evidence>
<feature type="region of interest" description="SAW" evidence="3">
    <location>
        <begin position="392"/>
        <end position="466"/>
    </location>
</feature>
<sequence>MMQFTKTTGRLELPTVVSFSSGSCFSVPENLPYGGGSSKSGEHMEQLLVHCANAIETNDATLAQQILWILNNIAPADGDSNQRLANAFLRSLLCRASRSDSCKLLTAVAYRAIEEISMVKSHRFSAVELASFIDLTPWHRFGYTAANAAIVEAVEGFSVIHIVDLTTTHCMQIPTLIEALANRPEGPPIILRLTVPLLTSTNPPPPLLDISYDELGSRLINFARSRNILMEFKAVPSDPSDAFDSLIEYVRLHQLISDAPEALVVNCQMLLHTIPEETAGAIHQMISVSSTTTTTTTTTATTITTAPIQTSTPFISLRTMFLKSLRSLEPVIVTLIDEDADLVSNDLIGRLRSGFNYLWIPYDAVDAFLPQGSEKRQWYESDVFWKVENLIARERLQRVERQEIRSKWVQRMAEAGFRRNSFGEEAITEVRALLDEHAAGWGLKKEEEDLVLTWKGHNVVFATSWLPQLILPATIMP</sequence>
<evidence type="ECO:0000313" key="5">
    <source>
        <dbReference type="Proteomes" id="UP000036987"/>
    </source>
</evidence>
<dbReference type="PROSITE" id="PS51257">
    <property type="entry name" value="PROKAR_LIPOPROTEIN"/>
    <property type="match status" value="1"/>
</dbReference>
<organism evidence="4 5">
    <name type="scientific">Zostera marina</name>
    <name type="common">Eelgrass</name>
    <dbReference type="NCBI Taxonomy" id="29655"/>
    <lineage>
        <taxon>Eukaryota</taxon>
        <taxon>Viridiplantae</taxon>
        <taxon>Streptophyta</taxon>
        <taxon>Embryophyta</taxon>
        <taxon>Tracheophyta</taxon>
        <taxon>Spermatophyta</taxon>
        <taxon>Magnoliopsida</taxon>
        <taxon>Liliopsida</taxon>
        <taxon>Zosteraceae</taxon>
        <taxon>Zostera</taxon>
    </lineage>
</organism>
<dbReference type="PANTHER" id="PTHR31636">
    <property type="entry name" value="OSJNBA0084A10.13 PROTEIN-RELATED"/>
    <property type="match status" value="1"/>
</dbReference>
<dbReference type="STRING" id="29655.A0A0K9NMS8"/>
<name>A0A0K9NMS8_ZOSMR</name>
<dbReference type="PROSITE" id="PS50985">
    <property type="entry name" value="GRAS"/>
    <property type="match status" value="1"/>
</dbReference>
<dbReference type="Proteomes" id="UP000036987">
    <property type="component" value="Unassembled WGS sequence"/>
</dbReference>
<dbReference type="GO" id="GO:0043565">
    <property type="term" value="F:sequence-specific DNA binding"/>
    <property type="evidence" value="ECO:0000318"/>
    <property type="project" value="GO_Central"/>
</dbReference>
<proteinExistence type="inferred from homology"/>
<gene>
    <name evidence="4" type="ORF">ZOSMA_86G00170</name>
</gene>
<dbReference type="GO" id="GO:0005634">
    <property type="term" value="C:nucleus"/>
    <property type="evidence" value="ECO:0000318"/>
    <property type="project" value="GO_Central"/>
</dbReference>
<dbReference type="AlphaFoldDB" id="A0A0K9NMS8"/>
<dbReference type="Pfam" id="PF03514">
    <property type="entry name" value="GRAS"/>
    <property type="match status" value="1"/>
</dbReference>
<dbReference type="OrthoDB" id="767511at2759"/>
<keyword evidence="1" id="KW-0805">Transcription regulation</keyword>
<dbReference type="GO" id="GO:0003700">
    <property type="term" value="F:DNA-binding transcription factor activity"/>
    <property type="evidence" value="ECO:0000318"/>
    <property type="project" value="GO_Central"/>
</dbReference>
<evidence type="ECO:0000256" key="3">
    <source>
        <dbReference type="PROSITE-ProRule" id="PRU01191"/>
    </source>
</evidence>
<comment type="caution">
    <text evidence="3">Lacks conserved residue(s) required for the propagation of feature annotation.</text>
</comment>
<comment type="caution">
    <text evidence="4">The sequence shown here is derived from an EMBL/GenBank/DDBJ whole genome shotgun (WGS) entry which is preliminary data.</text>
</comment>
<dbReference type="GO" id="GO:0006355">
    <property type="term" value="P:regulation of DNA-templated transcription"/>
    <property type="evidence" value="ECO:0000318"/>
    <property type="project" value="GO_Central"/>
</dbReference>
<feature type="short sequence motif" description="VHIID" evidence="3">
    <location>
        <begin position="160"/>
        <end position="164"/>
    </location>
</feature>
<evidence type="ECO:0000256" key="1">
    <source>
        <dbReference type="ARBA" id="ARBA00023015"/>
    </source>
</evidence>
<evidence type="ECO:0000256" key="2">
    <source>
        <dbReference type="ARBA" id="ARBA00023163"/>
    </source>
</evidence>
<keyword evidence="2" id="KW-0804">Transcription</keyword>
<comment type="similarity">
    <text evidence="3">Belongs to the GRAS family.</text>
</comment>